<feature type="region of interest" description="Disordered" evidence="1">
    <location>
        <begin position="472"/>
        <end position="524"/>
    </location>
</feature>
<name>A0A5P8PQR7_9CAUD</name>
<keyword evidence="4" id="KW-1185">Reference proteome</keyword>
<organism evidence="3 4">
    <name type="scientific">Pseudomonas phage Quinobequin-P09</name>
    <dbReference type="NCBI Taxonomy" id="2660687"/>
    <lineage>
        <taxon>Viruses</taxon>
        <taxon>Duplodnaviria</taxon>
        <taxon>Heunggongvirae</taxon>
        <taxon>Uroviricota</taxon>
        <taxon>Caudoviricetes</taxon>
        <taxon>Queuovirinae</taxon>
        <taxon>Nipunavirus</taxon>
        <taxon>Nipunavirus quinobequin</taxon>
        <taxon>Nipunavirus NP1</taxon>
    </lineage>
</organism>
<feature type="compositionally biased region" description="Polar residues" evidence="1">
    <location>
        <begin position="356"/>
        <end position="372"/>
    </location>
</feature>
<sequence length="524" mass="56951">MALDSVHPKYSEFKEDWVTMRDLYKGERAVKAKGETYLPPTKGMRLDGMDSGKPGREAYDAYKLRAVFHDYVKEGVEAYIGLMWQKTPTIELPATMEALRDKATAYGEPLELLLRRINEEQLVTGRLGLLLDLPVNPDPTNPMPYIAMYVAESIRNWDDGEADEGEARLNLVVLDESGFRRSTDFEWVSQTKYRILQLGAKDENEAEGAGAVYQVGVFTNNDGQSASYDETQMQPPQLRGVTLDKIPFVFVNTKDIVSTPDEPPLLGLGRLALAVYRGEADYRQNLFMQGQDTLVVVGGVKKTDATEDEGTPLRTGAGSMIEVEQGGDAKYIGVNSQGLSEQRQALENDRKRAETRSGQLINSGGNNTESGSALQTRIGAQTATLNQIAMTGASALESLLRMCAQWMGANPDDVKVTPNLEFADFEMSGKDLVDFMTARTMGAPLSKKSIHAMLVDRGVTKMDFDAEMEEIGEEDANAPSGGGTGAGGDPALEPGMQGQQGQQGGQQQGGQQQQQQPPQGGAGA</sequence>
<feature type="domain" description="DUF4055" evidence="2">
    <location>
        <begin position="264"/>
        <end position="407"/>
    </location>
</feature>
<feature type="compositionally biased region" description="Basic and acidic residues" evidence="1">
    <location>
        <begin position="344"/>
        <end position="355"/>
    </location>
</feature>
<evidence type="ECO:0000313" key="3">
    <source>
        <dbReference type="EMBL" id="QFR59628.1"/>
    </source>
</evidence>
<feature type="compositionally biased region" description="Low complexity" evidence="1">
    <location>
        <begin position="509"/>
        <end position="524"/>
    </location>
</feature>
<dbReference type="InterPro" id="IPR025129">
    <property type="entry name" value="DUF4055"/>
</dbReference>
<dbReference type="Proteomes" id="UP000325835">
    <property type="component" value="Segment"/>
</dbReference>
<gene>
    <name evidence="3" type="ORF">QuinobequinP09_75</name>
</gene>
<protein>
    <submittedName>
        <fullName evidence="3">62kDa structural protein</fullName>
    </submittedName>
</protein>
<reference evidence="3" key="2">
    <citation type="submission" date="2019-09" db="EMBL/GenBank/DDBJ databases">
        <authorList>
            <person name="Weigele P.R."/>
            <person name="Anton B."/>
            <person name="Fomenkov A."/>
            <person name="Fraser M.E."/>
        </authorList>
    </citation>
    <scope>NUCLEOTIDE SEQUENCE</scope>
</reference>
<evidence type="ECO:0000313" key="4">
    <source>
        <dbReference type="Proteomes" id="UP000325835"/>
    </source>
</evidence>
<evidence type="ECO:0000256" key="1">
    <source>
        <dbReference type="SAM" id="MobiDB-lite"/>
    </source>
</evidence>
<dbReference type="Pfam" id="PF13264">
    <property type="entry name" value="DUF4055"/>
    <property type="match status" value="1"/>
</dbReference>
<feature type="region of interest" description="Disordered" evidence="1">
    <location>
        <begin position="340"/>
        <end position="372"/>
    </location>
</feature>
<reference evidence="3" key="1">
    <citation type="journal article" date="2019" name="Nat. Commun.">
        <title>7-Deazaguanine modifications protect phage DNA from host restriction systems.</title>
        <authorList>
            <person name="Hutinet G."/>
            <person name="Kot W."/>
            <person name="Hillebrand R."/>
            <person name="Balamkundu S."/>
            <person name="Gnanakalai S."/>
            <person name="Neelakandan R."/>
            <person name="Carstens A.B."/>
            <person name="Lui C.F."/>
            <person name="Tremblay D."/>
            <person name="Jacobs-Serah D."/>
            <person name="Sassanfar M."/>
            <person name="Lee Y.-J."/>
            <person name="Weigele P."/>
            <person name="Moineau S."/>
            <person name="Hatfull G.F."/>
            <person name="Dedon P.C."/>
            <person name="Hansen L.H."/>
            <person name="de Crecy-Lagard V."/>
        </authorList>
    </citation>
    <scope>NUCLEOTIDE SEQUENCE [LARGE SCALE GENOMIC DNA]</scope>
</reference>
<dbReference type="EMBL" id="MN504636">
    <property type="protein sequence ID" value="QFR59628.1"/>
    <property type="molecule type" value="Genomic_DNA"/>
</dbReference>
<proteinExistence type="predicted"/>
<accession>A0A5P8PQR7</accession>
<evidence type="ECO:0000259" key="2">
    <source>
        <dbReference type="Pfam" id="PF13264"/>
    </source>
</evidence>